<gene>
    <name evidence="8" type="ORF">RDB_LOCUS114113</name>
</gene>
<dbReference type="InterPro" id="IPR007667">
    <property type="entry name" value="Hypoxia_induced_domain"/>
</dbReference>
<dbReference type="PROSITE" id="PS51503">
    <property type="entry name" value="HIG1"/>
    <property type="match status" value="1"/>
</dbReference>
<feature type="domain" description="HIG1" evidence="7">
    <location>
        <begin position="90"/>
        <end position="176"/>
    </location>
</feature>
<name>A0A8H3HKF5_9AGAM</name>
<dbReference type="Pfam" id="PF04588">
    <property type="entry name" value="HIG_1_N"/>
    <property type="match status" value="1"/>
</dbReference>
<organism evidence="8 9">
    <name type="scientific">Rhizoctonia solani</name>
    <dbReference type="NCBI Taxonomy" id="456999"/>
    <lineage>
        <taxon>Eukaryota</taxon>
        <taxon>Fungi</taxon>
        <taxon>Dikarya</taxon>
        <taxon>Basidiomycota</taxon>
        <taxon>Agaricomycotina</taxon>
        <taxon>Agaricomycetes</taxon>
        <taxon>Cantharellales</taxon>
        <taxon>Ceratobasidiaceae</taxon>
        <taxon>Rhizoctonia</taxon>
    </lineage>
</organism>
<feature type="transmembrane region" description="Helical" evidence="6">
    <location>
        <begin position="20"/>
        <end position="39"/>
    </location>
</feature>
<protein>
    <recommendedName>
        <fullName evidence="7">HIG1 domain-containing protein</fullName>
    </recommendedName>
</protein>
<sequence>MKFITKQQQEEAAKTTMIGMLKGGILGLGLAIPALHFASKRYPTIRAIPPVQRGWLLLISTLGVGMTNAELSYEAYLKSQWHGRTAEILRREQAEEEAGIQALSLKGRALHWAKDNRFGIIGMSWVTAMAISGGLVFALSQKIVQVRMYAQGVTIAVLLASAGLSAIHLPDEEALEHNEKLRAPGEAEAWKHMIDNSPSNAQRVPYTPPSHHHDAARQSSAVQLDLGDQPSYHIQFGNGVVVEAYNDHHSPSHSGNDTMKIVTKEEQEEAARVTMWGAFRGGVLGLTIAAPSLYIAGVLYPKVRRIPIAQKTWLMMIATLGFGMTNAELTYNEYLTMQRYKRIMAELEQQ</sequence>
<evidence type="ECO:0000313" key="9">
    <source>
        <dbReference type="Proteomes" id="UP000663850"/>
    </source>
</evidence>
<keyword evidence="2 6" id="KW-0812">Transmembrane</keyword>
<feature type="transmembrane region" description="Helical" evidence="6">
    <location>
        <begin position="118"/>
        <end position="137"/>
    </location>
</feature>
<evidence type="ECO:0000256" key="2">
    <source>
        <dbReference type="ARBA" id="ARBA00022692"/>
    </source>
</evidence>
<accession>A0A8H3HKF5</accession>
<comment type="caution">
    <text evidence="8">The sequence shown here is derived from an EMBL/GenBank/DDBJ whole genome shotgun (WGS) entry which is preliminary data.</text>
</comment>
<dbReference type="EMBL" id="CAJMWZ010006189">
    <property type="protein sequence ID" value="CAE6517597.1"/>
    <property type="molecule type" value="Genomic_DNA"/>
</dbReference>
<keyword evidence="3 6" id="KW-1133">Transmembrane helix</keyword>
<dbReference type="GO" id="GO:0005739">
    <property type="term" value="C:mitochondrion"/>
    <property type="evidence" value="ECO:0007669"/>
    <property type="project" value="UniProtKB-SubCell"/>
</dbReference>
<proteinExistence type="predicted"/>
<feature type="transmembrane region" description="Helical" evidence="6">
    <location>
        <begin position="312"/>
        <end position="331"/>
    </location>
</feature>
<dbReference type="Proteomes" id="UP000663850">
    <property type="component" value="Unassembled WGS sequence"/>
</dbReference>
<evidence type="ECO:0000256" key="3">
    <source>
        <dbReference type="ARBA" id="ARBA00022989"/>
    </source>
</evidence>
<evidence type="ECO:0000259" key="7">
    <source>
        <dbReference type="PROSITE" id="PS51503"/>
    </source>
</evidence>
<evidence type="ECO:0000256" key="5">
    <source>
        <dbReference type="SAM" id="MobiDB-lite"/>
    </source>
</evidence>
<comment type="subcellular location">
    <subcellularLocation>
        <location evidence="1">Mitochondrion</location>
    </subcellularLocation>
</comment>
<evidence type="ECO:0000256" key="6">
    <source>
        <dbReference type="SAM" id="Phobius"/>
    </source>
</evidence>
<reference evidence="8" key="1">
    <citation type="submission" date="2021-01" db="EMBL/GenBank/DDBJ databases">
        <authorList>
            <person name="Kaushik A."/>
        </authorList>
    </citation>
    <scope>NUCLEOTIDE SEQUENCE</scope>
    <source>
        <strain evidence="8">Type strain: AG8-Rh-89/</strain>
    </source>
</reference>
<evidence type="ECO:0000256" key="1">
    <source>
        <dbReference type="ARBA" id="ARBA00004173"/>
    </source>
</evidence>
<evidence type="ECO:0000256" key="4">
    <source>
        <dbReference type="ARBA" id="ARBA00023136"/>
    </source>
</evidence>
<feature type="region of interest" description="Disordered" evidence="5">
    <location>
        <begin position="197"/>
        <end position="220"/>
    </location>
</feature>
<feature type="transmembrane region" description="Helical" evidence="6">
    <location>
        <begin position="278"/>
        <end position="300"/>
    </location>
</feature>
<dbReference type="AlphaFoldDB" id="A0A8H3HKF5"/>
<evidence type="ECO:0000313" key="8">
    <source>
        <dbReference type="EMBL" id="CAE6517597.1"/>
    </source>
</evidence>
<keyword evidence="4 6" id="KW-0472">Membrane</keyword>